<keyword evidence="6 10" id="KW-0460">Magnesium</keyword>
<evidence type="ECO:0000256" key="8">
    <source>
        <dbReference type="ARBA" id="ARBA00051875"/>
    </source>
</evidence>
<dbReference type="InterPro" id="IPR002637">
    <property type="entry name" value="RdgB/HAM1"/>
</dbReference>
<keyword evidence="7 10" id="KW-0546">Nucleotide metabolism</keyword>
<feature type="binding site" evidence="10">
    <location>
        <begin position="9"/>
        <end position="14"/>
    </location>
    <ligand>
        <name>substrate</name>
    </ligand>
</feature>
<comment type="caution">
    <text evidence="12">The sequence shown here is derived from an EMBL/GenBank/DDBJ whole genome shotgun (WGS) entry which is preliminary data.</text>
</comment>
<evidence type="ECO:0000256" key="7">
    <source>
        <dbReference type="ARBA" id="ARBA00023080"/>
    </source>
</evidence>
<evidence type="ECO:0000256" key="2">
    <source>
        <dbReference type="ARBA" id="ARBA00011738"/>
    </source>
</evidence>
<comment type="function">
    <text evidence="10">Pyrophosphatase that catalyzes the hydrolysis of nucleoside triphosphates to their monophosphate derivatives, with a high preference for the non-canonical purine nucleotides XTP (xanthosine triphosphate), dITP (deoxyinosine triphosphate) and ITP. Seems to function as a house-cleaning enzyme that removes non-canonical purine nucleotides from the nucleotide pool, thus preventing their incorporation into DNA/RNA and avoiding chromosomal lesions.</text>
</comment>
<keyword evidence="3 10" id="KW-0479">Metal-binding</keyword>
<dbReference type="FunFam" id="3.90.950.10:FF:000001">
    <property type="entry name" value="dITP/XTP pyrophosphatase"/>
    <property type="match status" value="1"/>
</dbReference>
<dbReference type="GO" id="GO:0035870">
    <property type="term" value="F:dITP diphosphatase activity"/>
    <property type="evidence" value="ECO:0007669"/>
    <property type="project" value="UniProtKB-UniRule"/>
</dbReference>
<dbReference type="Proteomes" id="UP000293433">
    <property type="component" value="Unassembled WGS sequence"/>
</dbReference>
<dbReference type="GO" id="GO:0000166">
    <property type="term" value="F:nucleotide binding"/>
    <property type="evidence" value="ECO:0007669"/>
    <property type="project" value="UniProtKB-KW"/>
</dbReference>
<keyword evidence="13" id="KW-1185">Reference proteome</keyword>
<dbReference type="GO" id="GO:0046872">
    <property type="term" value="F:metal ion binding"/>
    <property type="evidence" value="ECO:0007669"/>
    <property type="project" value="UniProtKB-KW"/>
</dbReference>
<dbReference type="EC" id="3.6.1.66" evidence="10"/>
<accession>A0A4Q7LDK1</accession>
<feature type="binding site" evidence="10">
    <location>
        <begin position="173"/>
        <end position="176"/>
    </location>
    <ligand>
        <name>substrate</name>
    </ligand>
</feature>
<dbReference type="Pfam" id="PF01725">
    <property type="entry name" value="Ham1p_like"/>
    <property type="match status" value="1"/>
</dbReference>
<dbReference type="PANTHER" id="PTHR11067">
    <property type="entry name" value="INOSINE TRIPHOSPHATE PYROPHOSPHATASE/HAM1 PROTEIN"/>
    <property type="match status" value="1"/>
</dbReference>
<feature type="binding site" evidence="10">
    <location>
        <begin position="201"/>
        <end position="202"/>
    </location>
    <ligand>
        <name>substrate</name>
    </ligand>
</feature>
<name>A0A4Q7LDK1_9BURK</name>
<dbReference type="NCBIfam" id="TIGR00042">
    <property type="entry name" value="RdgB/HAM1 family non-canonical purine NTP pyrophosphatase"/>
    <property type="match status" value="1"/>
</dbReference>
<evidence type="ECO:0000256" key="10">
    <source>
        <dbReference type="HAMAP-Rule" id="MF_01405"/>
    </source>
</evidence>
<comment type="similarity">
    <text evidence="1 10 11">Belongs to the HAM1 NTPase family.</text>
</comment>
<reference evidence="12 13" key="1">
    <citation type="submission" date="2019-02" db="EMBL/GenBank/DDBJ databases">
        <title>Genomic Encyclopedia of Type Strains, Phase IV (KMG-IV): sequencing the most valuable type-strain genomes for metagenomic binning, comparative biology and taxonomic classification.</title>
        <authorList>
            <person name="Goeker M."/>
        </authorList>
    </citation>
    <scope>NUCLEOTIDE SEQUENCE [LARGE SCALE GENOMIC DNA]</scope>
    <source>
        <strain evidence="12 13">DSM 10617</strain>
    </source>
</reference>
<dbReference type="GO" id="GO:0017111">
    <property type="term" value="F:ribonucleoside triphosphate phosphatase activity"/>
    <property type="evidence" value="ECO:0007669"/>
    <property type="project" value="InterPro"/>
</dbReference>
<feature type="binding site" evidence="10">
    <location>
        <position position="196"/>
    </location>
    <ligand>
        <name>substrate</name>
    </ligand>
</feature>
<keyword evidence="4 10" id="KW-0547">Nucleotide-binding</keyword>
<dbReference type="EMBL" id="SGWV01000011">
    <property type="protein sequence ID" value="RZS52001.1"/>
    <property type="molecule type" value="Genomic_DNA"/>
</dbReference>
<evidence type="ECO:0000256" key="9">
    <source>
        <dbReference type="ARBA" id="ARBA00052017"/>
    </source>
</evidence>
<evidence type="ECO:0000256" key="11">
    <source>
        <dbReference type="RuleBase" id="RU003781"/>
    </source>
</evidence>
<dbReference type="SUPFAM" id="SSF52972">
    <property type="entry name" value="ITPase-like"/>
    <property type="match status" value="1"/>
</dbReference>
<dbReference type="GO" id="GO:0036222">
    <property type="term" value="F:XTP diphosphatase activity"/>
    <property type="evidence" value="ECO:0007669"/>
    <property type="project" value="UniProtKB-UniRule"/>
</dbReference>
<sequence length="225" mass="23349">MRLKVVLASNNAKKLKELGALLAPAGVELVTQGSLGIAEAEEPHHTFLENALAKARHAAAASGLPALADDSGLCVDALGGAPGVYSAHYAELAADLANVVAVDDREALRARQDAANNAKLLTALADRHEPAARSARFVCTLVAVRSADDPEPLVAFGRWPGQILTGARGAGGFGYDPLMWIPALGASAAELDSAVKNAHSHRALAAAEMLRQLDAAWSHLLHPRG</sequence>
<evidence type="ECO:0000256" key="6">
    <source>
        <dbReference type="ARBA" id="ARBA00022842"/>
    </source>
</evidence>
<gene>
    <name evidence="12" type="ORF">EV685_3188</name>
</gene>
<evidence type="ECO:0000256" key="3">
    <source>
        <dbReference type="ARBA" id="ARBA00022723"/>
    </source>
</evidence>
<evidence type="ECO:0000313" key="12">
    <source>
        <dbReference type="EMBL" id="RZS52001.1"/>
    </source>
</evidence>
<organism evidence="12 13">
    <name type="scientific">Sphaerotilus mobilis</name>
    <dbReference type="NCBI Taxonomy" id="47994"/>
    <lineage>
        <taxon>Bacteria</taxon>
        <taxon>Pseudomonadati</taxon>
        <taxon>Pseudomonadota</taxon>
        <taxon>Betaproteobacteria</taxon>
        <taxon>Burkholderiales</taxon>
        <taxon>Sphaerotilaceae</taxon>
        <taxon>Sphaerotilus</taxon>
    </lineage>
</organism>
<comment type="cofactor">
    <cofactor evidence="10">
        <name>Mg(2+)</name>
        <dbReference type="ChEBI" id="CHEBI:18420"/>
    </cofactor>
    <text evidence="10">Binds 1 Mg(2+) ion per subunit.</text>
</comment>
<dbReference type="GO" id="GO:0005829">
    <property type="term" value="C:cytosol"/>
    <property type="evidence" value="ECO:0007669"/>
    <property type="project" value="TreeGrafter"/>
</dbReference>
<comment type="catalytic activity">
    <reaction evidence="10">
        <text>ITP + H2O = IMP + diphosphate + H(+)</text>
        <dbReference type="Rhea" id="RHEA:29399"/>
        <dbReference type="ChEBI" id="CHEBI:15377"/>
        <dbReference type="ChEBI" id="CHEBI:15378"/>
        <dbReference type="ChEBI" id="CHEBI:33019"/>
        <dbReference type="ChEBI" id="CHEBI:58053"/>
        <dbReference type="ChEBI" id="CHEBI:61402"/>
        <dbReference type="EC" id="3.6.1.66"/>
    </reaction>
</comment>
<dbReference type="CDD" id="cd00515">
    <property type="entry name" value="HAM1"/>
    <property type="match status" value="1"/>
</dbReference>
<dbReference type="PANTHER" id="PTHR11067:SF9">
    <property type="entry name" value="INOSINE TRIPHOSPHATE PYROPHOSPHATASE"/>
    <property type="match status" value="1"/>
</dbReference>
<dbReference type="GO" id="GO:0009117">
    <property type="term" value="P:nucleotide metabolic process"/>
    <property type="evidence" value="ECO:0007669"/>
    <property type="project" value="UniProtKB-KW"/>
</dbReference>
<dbReference type="HAMAP" id="MF_01405">
    <property type="entry name" value="Non_canon_purine_NTPase"/>
    <property type="match status" value="1"/>
</dbReference>
<comment type="subunit">
    <text evidence="2 10">Homodimer.</text>
</comment>
<dbReference type="InterPro" id="IPR029001">
    <property type="entry name" value="ITPase-like_fam"/>
</dbReference>
<comment type="catalytic activity">
    <reaction evidence="9 10">
        <text>XTP + H2O = XMP + diphosphate + H(+)</text>
        <dbReference type="Rhea" id="RHEA:28610"/>
        <dbReference type="ChEBI" id="CHEBI:15377"/>
        <dbReference type="ChEBI" id="CHEBI:15378"/>
        <dbReference type="ChEBI" id="CHEBI:33019"/>
        <dbReference type="ChEBI" id="CHEBI:57464"/>
        <dbReference type="ChEBI" id="CHEBI:61314"/>
        <dbReference type="EC" id="3.6.1.66"/>
    </reaction>
</comment>
<evidence type="ECO:0000256" key="4">
    <source>
        <dbReference type="ARBA" id="ARBA00022741"/>
    </source>
</evidence>
<feature type="active site" description="Proton acceptor" evidence="10">
    <location>
        <position position="70"/>
    </location>
</feature>
<evidence type="ECO:0000256" key="5">
    <source>
        <dbReference type="ARBA" id="ARBA00022801"/>
    </source>
</evidence>
<feature type="binding site" evidence="10">
    <location>
        <position position="71"/>
    </location>
    <ligand>
        <name>substrate</name>
    </ligand>
</feature>
<protein>
    <recommendedName>
        <fullName evidence="10">dITP/XTP pyrophosphatase</fullName>
        <ecNumber evidence="10">3.6.1.66</ecNumber>
    </recommendedName>
    <alternativeName>
        <fullName evidence="10">Non-canonical purine NTP pyrophosphatase</fullName>
    </alternativeName>
    <alternativeName>
        <fullName evidence="10">Non-standard purine NTP pyrophosphatase</fullName>
    </alternativeName>
    <alternativeName>
        <fullName evidence="10">Nucleoside-triphosphate diphosphatase</fullName>
    </alternativeName>
    <alternativeName>
        <fullName evidence="10">Nucleoside-triphosphate pyrophosphatase</fullName>
        <shortName evidence="10">NTPase</shortName>
    </alternativeName>
</protein>
<proteinExistence type="inferred from homology"/>
<dbReference type="GO" id="GO:0036220">
    <property type="term" value="F:ITP diphosphatase activity"/>
    <property type="evidence" value="ECO:0007669"/>
    <property type="project" value="UniProtKB-UniRule"/>
</dbReference>
<evidence type="ECO:0000256" key="1">
    <source>
        <dbReference type="ARBA" id="ARBA00008023"/>
    </source>
</evidence>
<dbReference type="InterPro" id="IPR020922">
    <property type="entry name" value="dITP/XTP_pyrophosphatase"/>
</dbReference>
<feature type="binding site" evidence="10">
    <location>
        <position position="41"/>
    </location>
    <ligand>
        <name>Mg(2+)</name>
        <dbReference type="ChEBI" id="CHEBI:18420"/>
    </ligand>
</feature>
<keyword evidence="5 10" id="KW-0378">Hydrolase</keyword>
<dbReference type="Gene3D" id="3.90.950.10">
    <property type="match status" value="1"/>
</dbReference>
<dbReference type="AlphaFoldDB" id="A0A4Q7LDK1"/>
<evidence type="ECO:0000313" key="13">
    <source>
        <dbReference type="Proteomes" id="UP000293433"/>
    </source>
</evidence>
<dbReference type="GO" id="GO:0009146">
    <property type="term" value="P:purine nucleoside triphosphate catabolic process"/>
    <property type="evidence" value="ECO:0007669"/>
    <property type="project" value="UniProtKB-UniRule"/>
</dbReference>
<comment type="catalytic activity">
    <reaction evidence="8 10">
        <text>dITP + H2O = dIMP + diphosphate + H(+)</text>
        <dbReference type="Rhea" id="RHEA:28342"/>
        <dbReference type="ChEBI" id="CHEBI:15377"/>
        <dbReference type="ChEBI" id="CHEBI:15378"/>
        <dbReference type="ChEBI" id="CHEBI:33019"/>
        <dbReference type="ChEBI" id="CHEBI:61194"/>
        <dbReference type="ChEBI" id="CHEBI:61382"/>
        <dbReference type="EC" id="3.6.1.66"/>
    </reaction>
</comment>
<feature type="binding site" evidence="10">
    <location>
        <position position="70"/>
    </location>
    <ligand>
        <name>Mg(2+)</name>
        <dbReference type="ChEBI" id="CHEBI:18420"/>
    </ligand>
</feature>